<keyword evidence="3" id="KW-0804">Transcription</keyword>
<keyword evidence="2" id="KW-0238">DNA-binding</keyword>
<evidence type="ECO:0000256" key="3">
    <source>
        <dbReference type="ARBA" id="ARBA00023163"/>
    </source>
</evidence>
<dbReference type="Proteomes" id="UP000008461">
    <property type="component" value="Chromosome"/>
</dbReference>
<dbReference type="InterPro" id="IPR011663">
    <property type="entry name" value="UTRA"/>
</dbReference>
<dbReference type="EMBL" id="CP002691">
    <property type="protein sequence ID" value="AEE53007.1"/>
    <property type="molecule type" value="Genomic_DNA"/>
</dbReference>
<dbReference type="Pfam" id="PF00392">
    <property type="entry name" value="GntR"/>
    <property type="match status" value="1"/>
</dbReference>
<dbReference type="Gene3D" id="1.10.10.10">
    <property type="entry name" value="Winged helix-like DNA-binding domain superfamily/Winged helix DNA-binding domain"/>
    <property type="match status" value="1"/>
</dbReference>
<dbReference type="HOGENOM" id="CLU_063236_5_0_10"/>
<dbReference type="InterPro" id="IPR000524">
    <property type="entry name" value="Tscrpt_reg_HTH_GntR"/>
</dbReference>
<accession>F4L4Q9</accession>
<protein>
    <submittedName>
        <fullName evidence="5">Transcriptional regulator, GntR family with UTRA sensor domain</fullName>
    </submittedName>
</protein>
<evidence type="ECO:0000256" key="2">
    <source>
        <dbReference type="ARBA" id="ARBA00023125"/>
    </source>
</evidence>
<dbReference type="STRING" id="760192.Halhy_5181"/>
<dbReference type="SMART" id="SM00345">
    <property type="entry name" value="HTH_GNTR"/>
    <property type="match status" value="1"/>
</dbReference>
<dbReference type="KEGG" id="hhy:Halhy_5181"/>
<reference key="2">
    <citation type="submission" date="2011-04" db="EMBL/GenBank/DDBJ databases">
        <title>Complete sequence of chromosome of Haliscomenobacter hydrossis DSM 1100.</title>
        <authorList>
            <consortium name="US DOE Joint Genome Institute (JGI-PGF)"/>
            <person name="Lucas S."/>
            <person name="Han J."/>
            <person name="Lapidus A."/>
            <person name="Bruce D."/>
            <person name="Goodwin L."/>
            <person name="Pitluck S."/>
            <person name="Peters L."/>
            <person name="Kyrpides N."/>
            <person name="Mavromatis K."/>
            <person name="Ivanova N."/>
            <person name="Ovchinnikova G."/>
            <person name="Pagani I."/>
            <person name="Daligault H."/>
            <person name="Detter J.C."/>
            <person name="Han C."/>
            <person name="Land M."/>
            <person name="Hauser L."/>
            <person name="Markowitz V."/>
            <person name="Cheng J.-F."/>
            <person name="Hugenholtz P."/>
            <person name="Woyke T."/>
            <person name="Wu D."/>
            <person name="Verbarg S."/>
            <person name="Frueling A."/>
            <person name="Brambilla E."/>
            <person name="Klenk H.-P."/>
            <person name="Eisen J.A."/>
        </authorList>
    </citation>
    <scope>NUCLEOTIDE SEQUENCE</scope>
    <source>
        <strain>DSM 1100</strain>
    </source>
</reference>
<reference evidence="5 6" key="1">
    <citation type="journal article" date="2011" name="Stand. Genomic Sci.">
        <title>Complete genome sequence of Haliscomenobacter hydrossis type strain (O).</title>
        <authorList>
            <consortium name="US DOE Joint Genome Institute (JGI-PGF)"/>
            <person name="Daligault H."/>
            <person name="Lapidus A."/>
            <person name="Zeytun A."/>
            <person name="Nolan M."/>
            <person name="Lucas S."/>
            <person name="Del Rio T.G."/>
            <person name="Tice H."/>
            <person name="Cheng J.F."/>
            <person name="Tapia R."/>
            <person name="Han C."/>
            <person name="Goodwin L."/>
            <person name="Pitluck S."/>
            <person name="Liolios K."/>
            <person name="Pagani I."/>
            <person name="Ivanova N."/>
            <person name="Huntemann M."/>
            <person name="Mavromatis K."/>
            <person name="Mikhailova N."/>
            <person name="Pati A."/>
            <person name="Chen A."/>
            <person name="Palaniappan K."/>
            <person name="Land M."/>
            <person name="Hauser L."/>
            <person name="Brambilla E.M."/>
            <person name="Rohde M."/>
            <person name="Verbarg S."/>
            <person name="Goker M."/>
            <person name="Bristow J."/>
            <person name="Eisen J.A."/>
            <person name="Markowitz V."/>
            <person name="Hugenholtz P."/>
            <person name="Kyrpides N.C."/>
            <person name="Klenk H.P."/>
            <person name="Woyke T."/>
        </authorList>
    </citation>
    <scope>NUCLEOTIDE SEQUENCE [LARGE SCALE GENOMIC DNA]</scope>
    <source>
        <strain evidence="6">ATCC 27775 / DSM 1100 / LMG 10767 / O</strain>
    </source>
</reference>
<name>F4L4Q9_HALH1</name>
<keyword evidence="6" id="KW-1185">Reference proteome</keyword>
<dbReference type="RefSeq" id="WP_013767542.1">
    <property type="nucleotide sequence ID" value="NC_015510.1"/>
</dbReference>
<feature type="domain" description="HTH gntR-type" evidence="4">
    <location>
        <begin position="4"/>
        <end position="72"/>
    </location>
</feature>
<dbReference type="SUPFAM" id="SSF64288">
    <property type="entry name" value="Chorismate lyase-like"/>
    <property type="match status" value="1"/>
</dbReference>
<gene>
    <name evidence="5" type="ordered locus">Halhy_5181</name>
</gene>
<evidence type="ECO:0000313" key="6">
    <source>
        <dbReference type="Proteomes" id="UP000008461"/>
    </source>
</evidence>
<sequence length="240" mass="27177">MENTLQYKNLYNRLKKEILADVYPLGSVLPSENELCAASSLARSTVRQALSQLETEGYIVKQKGKGSIVKSKSRALNLLSFHGFSATVEQDEIFTLSVQEPLIQPWPADFFFDLNEIESGAGCIHFSRVRSIDQQPVMFESTYVPNLNLPKFTRQFQLHTSFFEFLGKEYHLEIMGMDQQIWAVAAEAAIATHLQLPIGTPVLKISRKYHTNRPHLHLYSLLFCNTEKYAMSNSSGLVNA</sequence>
<dbReference type="InterPro" id="IPR036388">
    <property type="entry name" value="WH-like_DNA-bd_sf"/>
</dbReference>
<dbReference type="GO" id="GO:0003677">
    <property type="term" value="F:DNA binding"/>
    <property type="evidence" value="ECO:0007669"/>
    <property type="project" value="UniProtKB-KW"/>
</dbReference>
<dbReference type="InterPro" id="IPR036390">
    <property type="entry name" value="WH_DNA-bd_sf"/>
</dbReference>
<dbReference type="Gene3D" id="3.40.1410.10">
    <property type="entry name" value="Chorismate lyase-like"/>
    <property type="match status" value="1"/>
</dbReference>
<organism evidence="5 6">
    <name type="scientific">Haliscomenobacter hydrossis (strain ATCC 27775 / DSM 1100 / LMG 10767 / O)</name>
    <dbReference type="NCBI Taxonomy" id="760192"/>
    <lineage>
        <taxon>Bacteria</taxon>
        <taxon>Pseudomonadati</taxon>
        <taxon>Bacteroidota</taxon>
        <taxon>Saprospiria</taxon>
        <taxon>Saprospirales</taxon>
        <taxon>Haliscomenobacteraceae</taxon>
        <taxon>Haliscomenobacter</taxon>
    </lineage>
</organism>
<dbReference type="PRINTS" id="PR00035">
    <property type="entry name" value="HTHGNTR"/>
</dbReference>
<dbReference type="PANTHER" id="PTHR44846">
    <property type="entry name" value="MANNOSYL-D-GLYCERATE TRANSPORT/METABOLISM SYSTEM REPRESSOR MNGR-RELATED"/>
    <property type="match status" value="1"/>
</dbReference>
<keyword evidence="1" id="KW-0805">Transcription regulation</keyword>
<evidence type="ECO:0000313" key="5">
    <source>
        <dbReference type="EMBL" id="AEE53007.1"/>
    </source>
</evidence>
<dbReference type="AlphaFoldDB" id="F4L4Q9"/>
<dbReference type="SUPFAM" id="SSF46785">
    <property type="entry name" value="Winged helix' DNA-binding domain"/>
    <property type="match status" value="1"/>
</dbReference>
<dbReference type="eggNOG" id="COG2188">
    <property type="taxonomic scope" value="Bacteria"/>
</dbReference>
<evidence type="ECO:0000256" key="1">
    <source>
        <dbReference type="ARBA" id="ARBA00023015"/>
    </source>
</evidence>
<dbReference type="InterPro" id="IPR028978">
    <property type="entry name" value="Chorismate_lyase_/UTRA_dom_sf"/>
</dbReference>
<proteinExistence type="predicted"/>
<dbReference type="SMART" id="SM00866">
    <property type="entry name" value="UTRA"/>
    <property type="match status" value="1"/>
</dbReference>
<dbReference type="Pfam" id="PF07702">
    <property type="entry name" value="UTRA"/>
    <property type="match status" value="1"/>
</dbReference>
<dbReference type="InterPro" id="IPR050679">
    <property type="entry name" value="Bact_HTH_transcr_reg"/>
</dbReference>
<dbReference type="OrthoDB" id="9815017at2"/>
<dbReference type="GO" id="GO:0045892">
    <property type="term" value="P:negative regulation of DNA-templated transcription"/>
    <property type="evidence" value="ECO:0007669"/>
    <property type="project" value="TreeGrafter"/>
</dbReference>
<dbReference type="PANTHER" id="PTHR44846:SF1">
    <property type="entry name" value="MANNOSYL-D-GLYCERATE TRANSPORT_METABOLISM SYSTEM REPRESSOR MNGR-RELATED"/>
    <property type="match status" value="1"/>
</dbReference>
<dbReference type="CDD" id="cd07377">
    <property type="entry name" value="WHTH_GntR"/>
    <property type="match status" value="1"/>
</dbReference>
<evidence type="ECO:0000259" key="4">
    <source>
        <dbReference type="PROSITE" id="PS50949"/>
    </source>
</evidence>
<dbReference type="PROSITE" id="PS50949">
    <property type="entry name" value="HTH_GNTR"/>
    <property type="match status" value="1"/>
</dbReference>
<dbReference type="GO" id="GO:0003700">
    <property type="term" value="F:DNA-binding transcription factor activity"/>
    <property type="evidence" value="ECO:0007669"/>
    <property type="project" value="InterPro"/>
</dbReference>